<feature type="domain" description="RNase H type-1" evidence="1">
    <location>
        <begin position="69"/>
        <end position="120"/>
    </location>
</feature>
<dbReference type="AlphaFoldDB" id="A0A834TM28"/>
<sequence length="150" mass="17693">MTITQHNHRPQTDLWSKIWRCPITQRARVFPWSLGHDCIMTENMRKRRNLTHDNLPSLWLCKKDWQRWVIQAELSGILWALHVAWDKGYKKVIIEIDFADAINLIMDKDIESHYLGSLINNQMLYWQGLACDTYSQGREPGGRFLSQVGL</sequence>
<evidence type="ECO:0000259" key="1">
    <source>
        <dbReference type="Pfam" id="PF13456"/>
    </source>
</evidence>
<protein>
    <recommendedName>
        <fullName evidence="1">RNase H type-1 domain-containing protein</fullName>
    </recommendedName>
</protein>
<evidence type="ECO:0000313" key="2">
    <source>
        <dbReference type="EMBL" id="KAF7823749.1"/>
    </source>
</evidence>
<accession>A0A834TM28</accession>
<reference evidence="2" key="1">
    <citation type="submission" date="2020-09" db="EMBL/GenBank/DDBJ databases">
        <title>Genome-Enabled Discovery of Anthraquinone Biosynthesis in Senna tora.</title>
        <authorList>
            <person name="Kang S.-H."/>
            <person name="Pandey R.P."/>
            <person name="Lee C.-M."/>
            <person name="Sim J.-S."/>
            <person name="Jeong J.-T."/>
            <person name="Choi B.-S."/>
            <person name="Jung M."/>
            <person name="Ginzburg D."/>
            <person name="Zhao K."/>
            <person name="Won S.Y."/>
            <person name="Oh T.-J."/>
            <person name="Yu Y."/>
            <person name="Kim N.-H."/>
            <person name="Lee O.R."/>
            <person name="Lee T.-H."/>
            <person name="Bashyal P."/>
            <person name="Kim T.-S."/>
            <person name="Lee W.-H."/>
            <person name="Kawkins C."/>
            <person name="Kim C.-K."/>
            <person name="Kim J.S."/>
            <person name="Ahn B.O."/>
            <person name="Rhee S.Y."/>
            <person name="Sohng J.K."/>
        </authorList>
    </citation>
    <scope>NUCLEOTIDE SEQUENCE</scope>
    <source>
        <tissue evidence="2">Leaf</tissue>
    </source>
</reference>
<dbReference type="Pfam" id="PF13456">
    <property type="entry name" value="RVT_3"/>
    <property type="match status" value="1"/>
</dbReference>
<gene>
    <name evidence="2" type="ORF">G2W53_021893</name>
</gene>
<comment type="caution">
    <text evidence="2">The sequence shown here is derived from an EMBL/GenBank/DDBJ whole genome shotgun (WGS) entry which is preliminary data.</text>
</comment>
<dbReference type="GO" id="GO:0003676">
    <property type="term" value="F:nucleic acid binding"/>
    <property type="evidence" value="ECO:0007669"/>
    <property type="project" value="InterPro"/>
</dbReference>
<dbReference type="GO" id="GO:0004523">
    <property type="term" value="F:RNA-DNA hybrid ribonuclease activity"/>
    <property type="evidence" value="ECO:0007669"/>
    <property type="project" value="InterPro"/>
</dbReference>
<name>A0A834TM28_9FABA</name>
<organism evidence="2 3">
    <name type="scientific">Senna tora</name>
    <dbReference type="NCBI Taxonomy" id="362788"/>
    <lineage>
        <taxon>Eukaryota</taxon>
        <taxon>Viridiplantae</taxon>
        <taxon>Streptophyta</taxon>
        <taxon>Embryophyta</taxon>
        <taxon>Tracheophyta</taxon>
        <taxon>Spermatophyta</taxon>
        <taxon>Magnoliopsida</taxon>
        <taxon>eudicotyledons</taxon>
        <taxon>Gunneridae</taxon>
        <taxon>Pentapetalae</taxon>
        <taxon>rosids</taxon>
        <taxon>fabids</taxon>
        <taxon>Fabales</taxon>
        <taxon>Fabaceae</taxon>
        <taxon>Caesalpinioideae</taxon>
        <taxon>Cassia clade</taxon>
        <taxon>Senna</taxon>
    </lineage>
</organism>
<dbReference type="EMBL" id="JAAIUW010000007">
    <property type="protein sequence ID" value="KAF7823749.1"/>
    <property type="molecule type" value="Genomic_DNA"/>
</dbReference>
<evidence type="ECO:0000313" key="3">
    <source>
        <dbReference type="Proteomes" id="UP000634136"/>
    </source>
</evidence>
<proteinExistence type="predicted"/>
<dbReference type="InterPro" id="IPR002156">
    <property type="entry name" value="RNaseH_domain"/>
</dbReference>
<dbReference type="Proteomes" id="UP000634136">
    <property type="component" value="Unassembled WGS sequence"/>
</dbReference>
<keyword evidence="3" id="KW-1185">Reference proteome</keyword>